<evidence type="ECO:0000313" key="1">
    <source>
        <dbReference type="EMBL" id="ETN64519.1"/>
    </source>
</evidence>
<evidence type="ECO:0008006" key="4">
    <source>
        <dbReference type="Google" id="ProtNLM"/>
    </source>
</evidence>
<dbReference type="InterPro" id="IPR008949">
    <property type="entry name" value="Isoprenoid_synthase_dom_sf"/>
</dbReference>
<dbReference type="OMA" id="MINAREQ"/>
<dbReference type="AlphaFoldDB" id="W5JP33"/>
<keyword evidence="3" id="KW-1185">Reference proteome</keyword>
<name>W5JP33_ANODA</name>
<dbReference type="EnsemblMetazoa" id="ADAC003745-RA">
    <property type="protein sequence ID" value="ADAC003745-PA"/>
    <property type="gene ID" value="ADAC003745"/>
</dbReference>
<dbReference type="eggNOG" id="KOG4411">
    <property type="taxonomic scope" value="Eukaryota"/>
</dbReference>
<dbReference type="InterPro" id="IPR002060">
    <property type="entry name" value="Squ/phyt_synthse"/>
</dbReference>
<dbReference type="VEuPathDB" id="VectorBase:ADAC003745"/>
<protein>
    <recommendedName>
        <fullName evidence="4">Phytoene/squalene synthetase</fullName>
    </recommendedName>
</protein>
<dbReference type="FunCoup" id="W5JP33">
    <property type="interactions" value="1644"/>
</dbReference>
<dbReference type="EMBL" id="ADMH02000984">
    <property type="protein sequence ID" value="ETN64519.1"/>
    <property type="molecule type" value="Genomic_DNA"/>
</dbReference>
<dbReference type="HOGENOM" id="CLU_037269_6_0_1"/>
<reference evidence="1" key="2">
    <citation type="submission" date="2010-05" db="EMBL/GenBank/DDBJ databases">
        <authorList>
            <person name="Almeida L.G."/>
            <person name="Nicolas M.F."/>
            <person name="Souza R.C."/>
            <person name="Vasconcelos A.T.R."/>
        </authorList>
    </citation>
    <scope>NUCLEOTIDE SEQUENCE</scope>
</reference>
<dbReference type="VEuPathDB" id="VectorBase:ADAR2_007326"/>
<organism evidence="1">
    <name type="scientific">Anopheles darlingi</name>
    <name type="common">Mosquito</name>
    <dbReference type="NCBI Taxonomy" id="43151"/>
    <lineage>
        <taxon>Eukaryota</taxon>
        <taxon>Metazoa</taxon>
        <taxon>Ecdysozoa</taxon>
        <taxon>Arthropoda</taxon>
        <taxon>Hexapoda</taxon>
        <taxon>Insecta</taxon>
        <taxon>Pterygota</taxon>
        <taxon>Neoptera</taxon>
        <taxon>Endopterygota</taxon>
        <taxon>Diptera</taxon>
        <taxon>Nematocera</taxon>
        <taxon>Culicoidea</taxon>
        <taxon>Culicidae</taxon>
        <taxon>Anophelinae</taxon>
        <taxon>Anopheles</taxon>
    </lineage>
</organism>
<dbReference type="Gene3D" id="1.10.600.10">
    <property type="entry name" value="Farnesyl Diphosphate Synthase"/>
    <property type="match status" value="1"/>
</dbReference>
<reference evidence="1 3" key="1">
    <citation type="journal article" date="2010" name="BMC Genomics">
        <title>Combination of measures distinguishes pre-miRNAs from other stem-loops in the genome of the newly sequenced Anopheles darlingi.</title>
        <authorList>
            <person name="Mendes N.D."/>
            <person name="Freitas A.T."/>
            <person name="Vasconcelos A.T."/>
            <person name="Sagot M.F."/>
        </authorList>
    </citation>
    <scope>NUCLEOTIDE SEQUENCE</scope>
</reference>
<reference evidence="2" key="4">
    <citation type="submission" date="2015-06" db="UniProtKB">
        <authorList>
            <consortium name="EnsemblMetazoa"/>
        </authorList>
    </citation>
    <scope>IDENTIFICATION</scope>
</reference>
<evidence type="ECO:0000313" key="2">
    <source>
        <dbReference type="EnsemblMetazoa" id="ADAC003745-PA"/>
    </source>
</evidence>
<reference evidence="1" key="3">
    <citation type="journal article" date="2013" name="Nucleic Acids Res.">
        <title>The genome of Anopheles darlingi, the main neotropical malaria vector.</title>
        <authorList>
            <person name="Marinotti O."/>
            <person name="Cerqueira G.C."/>
            <person name="de Almeida L.G."/>
            <person name="Ferro M.I."/>
            <person name="Loreto E.L."/>
            <person name="Zaha A."/>
            <person name="Teixeira S.M."/>
            <person name="Wespiser A.R."/>
            <person name="Almeida E Silva A."/>
            <person name="Schlindwein A.D."/>
            <person name="Pacheco A.C."/>
            <person name="Silva A.L."/>
            <person name="Graveley B.R."/>
            <person name="Walenz B.P."/>
            <person name="Lima Bde A."/>
            <person name="Ribeiro C.A."/>
            <person name="Nunes-Silva C.G."/>
            <person name="de Carvalho C.R."/>
            <person name="Soares C.M."/>
            <person name="de Menezes C.B."/>
            <person name="Matiolli C."/>
            <person name="Caffrey D."/>
            <person name="Araujo D.A."/>
            <person name="de Oliveira D.M."/>
            <person name="Golenbock D."/>
            <person name="Grisard E.C."/>
            <person name="Fantinatti-Garboggini F."/>
            <person name="de Carvalho F.M."/>
            <person name="Barcellos F.G."/>
            <person name="Prosdocimi F."/>
            <person name="May G."/>
            <person name="Azevedo Junior G.M."/>
            <person name="Guimaraes G.M."/>
            <person name="Goldman G.H."/>
            <person name="Padilha I.Q."/>
            <person name="Batista Jda S."/>
            <person name="Ferro J.A."/>
            <person name="Ribeiro J.M."/>
            <person name="Fietto J.L."/>
            <person name="Dabbas K.M."/>
            <person name="Cerdeira L."/>
            <person name="Agnez-Lima L.F."/>
            <person name="Brocchi M."/>
            <person name="de Carvalho M.O."/>
            <person name="Teixeira Mde M."/>
            <person name="Diniz Maia Mde M."/>
            <person name="Goldman M.H."/>
            <person name="Cruz Schneider M.P."/>
            <person name="Felipe M.S."/>
            <person name="Hungria M."/>
            <person name="Nicolas M.F."/>
            <person name="Pereira M."/>
            <person name="Montes M.A."/>
            <person name="Cantao M.E."/>
            <person name="Vincentz M."/>
            <person name="Rafael M.S."/>
            <person name="Silverman N."/>
            <person name="Stoco P.H."/>
            <person name="Souza R.C."/>
            <person name="Vicentini R."/>
            <person name="Gazzinelli R.T."/>
            <person name="Neves Rde O."/>
            <person name="Silva R."/>
            <person name="Astolfi-Filho S."/>
            <person name="Maciel T.E."/>
            <person name="Urmenyi T.P."/>
            <person name="Tadei W.P."/>
            <person name="Camargo E.P."/>
            <person name="de Vasconcelos A.T."/>
        </authorList>
    </citation>
    <scope>NUCLEOTIDE SEQUENCE</scope>
</reference>
<gene>
    <name evidence="1" type="ORF">AND_003745</name>
</gene>
<dbReference type="Pfam" id="PF00494">
    <property type="entry name" value="SQS_PSY"/>
    <property type="match status" value="1"/>
</dbReference>
<sequence length="316" mass="35836">MSRIVNMQTICVRRIVVRLKQQNAVQMSSSSGAAAQNLCLDLVRRHDKENFLCTLLLKNPERRSAFAVRAFNVEVAKVSEKVSSSSIGVMPLKFWDDTIAGLYRKNGSKVPEHPVIEELASAINRHRLSKMHFQRLISSRLNTNLHFATVQQLEDYAEHSVSSVLYLLLEVHDTRSVHCDHAASHLGKAQGIVNLLRAIPHQTLRNAVPVPQELLISHGVNQERMVRNAKEDKAVEEVTFQLASIAHRHLQKAKTLLQDSAKVPRKVQPIFYPAVTIERFLDRLRQANFHLSSPSVIRTDALLPLVLYWHNLRGKI</sequence>
<accession>W5JP33</accession>
<dbReference type="Proteomes" id="UP000000673">
    <property type="component" value="Unassembled WGS sequence"/>
</dbReference>
<dbReference type="SUPFAM" id="SSF48576">
    <property type="entry name" value="Terpenoid synthases"/>
    <property type="match status" value="1"/>
</dbReference>
<dbReference type="STRING" id="43151.W5JP33"/>
<evidence type="ECO:0000313" key="3">
    <source>
        <dbReference type="Proteomes" id="UP000000673"/>
    </source>
</evidence>
<proteinExistence type="predicted"/>